<dbReference type="GO" id="GO:0005524">
    <property type="term" value="F:ATP binding"/>
    <property type="evidence" value="ECO:0007669"/>
    <property type="project" value="UniProtKB-KW"/>
</dbReference>
<dbReference type="GO" id="GO:0003968">
    <property type="term" value="F:RNA-directed RNA polymerase activity"/>
    <property type="evidence" value="ECO:0007669"/>
    <property type="project" value="UniProtKB-KW"/>
</dbReference>
<feature type="transmembrane region" description="Helical" evidence="13">
    <location>
        <begin position="504"/>
        <end position="534"/>
    </location>
</feature>
<proteinExistence type="predicted"/>
<evidence type="ECO:0000256" key="13">
    <source>
        <dbReference type="SAM" id="Phobius"/>
    </source>
</evidence>
<keyword evidence="1" id="KW-0696">RNA-directed RNA polymerase</keyword>
<dbReference type="GO" id="GO:0003724">
    <property type="term" value="F:RNA helicase activity"/>
    <property type="evidence" value="ECO:0007669"/>
    <property type="project" value="InterPro"/>
</dbReference>
<dbReference type="Gene3D" id="1.20.960.20">
    <property type="match status" value="1"/>
</dbReference>
<name>A0A7G4WFR3_9SECO</name>
<dbReference type="InterPro" id="IPR001205">
    <property type="entry name" value="RNA-dir_pol_C"/>
</dbReference>
<evidence type="ECO:0000256" key="10">
    <source>
        <dbReference type="ARBA" id="ARBA00022953"/>
    </source>
</evidence>
<dbReference type="InterPro" id="IPR009003">
    <property type="entry name" value="Peptidase_S1_PA"/>
</dbReference>
<feature type="domain" description="SF3 helicase" evidence="15">
    <location>
        <begin position="758"/>
        <end position="928"/>
    </location>
</feature>
<feature type="transmembrane region" description="Helical" evidence="13">
    <location>
        <begin position="1131"/>
        <end position="1148"/>
    </location>
</feature>
<dbReference type="InterPro" id="IPR043502">
    <property type="entry name" value="DNA/RNA_pol_sf"/>
</dbReference>
<keyword evidence="2" id="KW-0645">Protease</keyword>
<keyword evidence="9" id="KW-0067">ATP-binding</keyword>
<evidence type="ECO:0000313" key="17">
    <source>
        <dbReference type="EMBL" id="QMU24007.1"/>
    </source>
</evidence>
<keyword evidence="4 13" id="KW-0812">Transmembrane</keyword>
<keyword evidence="11 13" id="KW-1133">Transmembrane helix</keyword>
<dbReference type="InterPro" id="IPR043128">
    <property type="entry name" value="Rev_trsase/Diguanyl_cyclase"/>
</dbReference>
<keyword evidence="3" id="KW-0808">Transferase</keyword>
<evidence type="ECO:0000256" key="5">
    <source>
        <dbReference type="ARBA" id="ARBA00022695"/>
    </source>
</evidence>
<dbReference type="GO" id="GO:0003723">
    <property type="term" value="F:RNA binding"/>
    <property type="evidence" value="ECO:0007669"/>
    <property type="project" value="InterPro"/>
</dbReference>
<evidence type="ECO:0000256" key="1">
    <source>
        <dbReference type="ARBA" id="ARBA00022484"/>
    </source>
</evidence>
<dbReference type="PROSITE" id="PS50507">
    <property type="entry name" value="RDRP_SSRNA_POS"/>
    <property type="match status" value="1"/>
</dbReference>
<organism evidence="17">
    <name type="scientific">Babaco cheravirus 1</name>
    <dbReference type="NCBI Taxonomy" id="2760409"/>
    <lineage>
        <taxon>Viruses</taxon>
        <taxon>Riboviria</taxon>
        <taxon>Orthornavirae</taxon>
        <taxon>Pisuviricota</taxon>
        <taxon>Pisoniviricetes</taxon>
        <taxon>Picornavirales</taxon>
        <taxon>Secoviridae</taxon>
        <taxon>Cheravirus</taxon>
    </lineage>
</organism>
<keyword evidence="8" id="KW-0788">Thiol protease</keyword>
<evidence type="ECO:0000256" key="8">
    <source>
        <dbReference type="ARBA" id="ARBA00022807"/>
    </source>
</evidence>
<dbReference type="InterPro" id="IPR044067">
    <property type="entry name" value="PCV_3C_PRO"/>
</dbReference>
<dbReference type="SUPFAM" id="SSF50494">
    <property type="entry name" value="Trypsin-like serine proteases"/>
    <property type="match status" value="1"/>
</dbReference>
<dbReference type="InterPro" id="IPR014759">
    <property type="entry name" value="Helicase_SF3_ssRNA_vir"/>
</dbReference>
<protein>
    <submittedName>
        <fullName evidence="17">Replicase</fullName>
    </submittedName>
</protein>
<dbReference type="InterPro" id="IPR007094">
    <property type="entry name" value="RNA-dir_pol_PSvirus"/>
</dbReference>
<evidence type="ECO:0000256" key="7">
    <source>
        <dbReference type="ARBA" id="ARBA00022801"/>
    </source>
</evidence>
<keyword evidence="10" id="KW-0693">Viral RNA replication</keyword>
<feature type="transmembrane region" description="Helical" evidence="13">
    <location>
        <begin position="541"/>
        <end position="562"/>
    </location>
</feature>
<dbReference type="PROSITE" id="PS51218">
    <property type="entry name" value="SF3_HELICASE_2"/>
    <property type="match status" value="1"/>
</dbReference>
<evidence type="ECO:0000259" key="14">
    <source>
        <dbReference type="PROSITE" id="PS50507"/>
    </source>
</evidence>
<accession>A0A7G4WFR3</accession>
<dbReference type="GO" id="GO:0039694">
    <property type="term" value="P:viral RNA genome replication"/>
    <property type="evidence" value="ECO:0007669"/>
    <property type="project" value="InterPro"/>
</dbReference>
<evidence type="ECO:0000256" key="2">
    <source>
        <dbReference type="ARBA" id="ARBA00022670"/>
    </source>
</evidence>
<feature type="domain" description="Peptidase C3" evidence="16">
    <location>
        <begin position="1237"/>
        <end position="1448"/>
    </location>
</feature>
<evidence type="ECO:0000256" key="9">
    <source>
        <dbReference type="ARBA" id="ARBA00022840"/>
    </source>
</evidence>
<keyword evidence="5" id="KW-0548">Nucleotidyltransferase</keyword>
<dbReference type="SUPFAM" id="SSF56672">
    <property type="entry name" value="DNA/RNA polymerases"/>
    <property type="match status" value="1"/>
</dbReference>
<evidence type="ECO:0000256" key="3">
    <source>
        <dbReference type="ARBA" id="ARBA00022679"/>
    </source>
</evidence>
<evidence type="ECO:0000259" key="15">
    <source>
        <dbReference type="PROSITE" id="PS51218"/>
    </source>
</evidence>
<dbReference type="GO" id="GO:0006508">
    <property type="term" value="P:proteolysis"/>
    <property type="evidence" value="ECO:0007669"/>
    <property type="project" value="UniProtKB-KW"/>
</dbReference>
<dbReference type="CDD" id="cd23169">
    <property type="entry name" value="ps-ssRNAv-Picornavirales"/>
    <property type="match status" value="1"/>
</dbReference>
<dbReference type="InterPro" id="IPR000605">
    <property type="entry name" value="Helicase_SF3_ssDNA/RNA_vir"/>
</dbReference>
<keyword evidence="6" id="KW-0547">Nucleotide-binding</keyword>
<evidence type="ECO:0000256" key="6">
    <source>
        <dbReference type="ARBA" id="ARBA00022741"/>
    </source>
</evidence>
<keyword evidence="13" id="KW-0472">Membrane</keyword>
<dbReference type="Pfam" id="PF00680">
    <property type="entry name" value="RdRP_1"/>
    <property type="match status" value="1"/>
</dbReference>
<feature type="region of interest" description="Disordered" evidence="12">
    <location>
        <begin position="247"/>
        <end position="278"/>
    </location>
</feature>
<evidence type="ECO:0000256" key="12">
    <source>
        <dbReference type="SAM" id="MobiDB-lite"/>
    </source>
</evidence>
<dbReference type="GO" id="GO:0004197">
    <property type="term" value="F:cysteine-type endopeptidase activity"/>
    <property type="evidence" value="ECO:0007669"/>
    <property type="project" value="InterPro"/>
</dbReference>
<dbReference type="PROSITE" id="PS51874">
    <property type="entry name" value="PCV_3C_PRO"/>
    <property type="match status" value="1"/>
</dbReference>
<dbReference type="GO" id="GO:0006351">
    <property type="term" value="P:DNA-templated transcription"/>
    <property type="evidence" value="ECO:0007669"/>
    <property type="project" value="InterPro"/>
</dbReference>
<dbReference type="EMBL" id="MN648671">
    <property type="protein sequence ID" value="QMU24007.1"/>
    <property type="molecule type" value="Genomic_RNA"/>
</dbReference>
<evidence type="ECO:0000259" key="16">
    <source>
        <dbReference type="PROSITE" id="PS51874"/>
    </source>
</evidence>
<feature type="domain" description="RdRp catalytic" evidence="14">
    <location>
        <begin position="1729"/>
        <end position="1871"/>
    </location>
</feature>
<feature type="transmembrane region" description="Helical" evidence="13">
    <location>
        <begin position="1155"/>
        <end position="1173"/>
    </location>
</feature>
<evidence type="ECO:0000256" key="4">
    <source>
        <dbReference type="ARBA" id="ARBA00022692"/>
    </source>
</evidence>
<keyword evidence="7" id="KW-0378">Hydrolase</keyword>
<dbReference type="Pfam" id="PF00910">
    <property type="entry name" value="RNA_helicase"/>
    <property type="match status" value="1"/>
</dbReference>
<dbReference type="InterPro" id="IPR043504">
    <property type="entry name" value="Peptidase_S1_PA_chymotrypsin"/>
</dbReference>
<dbReference type="Gene3D" id="2.40.10.10">
    <property type="entry name" value="Trypsin-like serine proteases"/>
    <property type="match status" value="1"/>
</dbReference>
<sequence>MRFGDFLPSGELAPFEEYYSGSFCGPITRLQSLQVAGRIAARQRVAAAAAQFAEVEATKVITTASIRASLPLWMKGQVAPPKKSKRAIRRERKAAAKAAYLASDEVYWKSTNGLSALPSGVTRDFHDSQLAAMEIAYLAHVGNVGACGLQRRQALRAAYKARCEKRAFRRFMKEVDFLRLPVHIVDKIQIPCVGEQAAAPEMPKGVAQATSSRQTKVRRSFSSFLPKEDFSFTLEVKVESPLVTPTSTQRSSLLSSRSPSPRRSPSPPSVFPDRVVSSSPPLSSESISMCSHGDNCTKHFCFGFLDLKNERNASLYLQWLLKTQLPGDIFCFDLDVSPYLEQCTDTMEAIDLWWHAMDRYRFNFKSSKYITLNNFLTKEPIAKDQTPYEFLAKQRALRQKTLKPILSRKEKLKQRYLVKSEENWDAFIKLKLSQQKEGQGPWQFVKDTASKIYDAVQGPFNAFVNRVVHALNPLTMILGPFKNSFWEAFSNLKSKCIKLVNDHWLAFAVGSTLVASLIFLFSAICLCKVFVFLVHQLGLPLVSMTFLVTSLVVAFFLFNGFLEQAADLQLCSLVGADFLNFLNQTKDQAWNQAMQADLKEEAMQGQGISWCFSALYKLVSRIIPGGCKEASILFNSVGSISRNANHAKDFFVNMKEMAVSWMDAISDALALLGDDSVTAIHVLKHLCEHDFLEWAKKVERYAGDTYDSMIISPSERLKIIRILVDQQEGFQKAFFNPRIASKAPRLMLQEFQRLSTILRECHSNLSRAALFDMQRVPPFWVHLYSENGGTGKSMAMMPLGNYMLDSIEEPKTHRFVTRNVASRFMNGYLHQPCFLMDEFGAAPKTDYSDEVTMLDLISPNPLILNMAALGDKNIMFTSKLVISTANRRLAHPDVKLGANLDGFLRRRNILAEVQLAHGKEYFHEFVLLQPRSEQKLYLDKALRPCDAPQPLSPSEFYAVCAEQFVNFLNSQSEALHVQQGVSYVRSDDFSFLKDFLAAKMGLDFQPCEIERIVTDYALSVRDQTLFPAEHELVFMKWRTELDSLTLSELVSMLDKSVTETFVYTLIKDNHSNVVMSNLTPYECLIYSFCKKKYKQETDVQFAFSTEEVEQRPWFAEFLSFTARVCLNVPKWVTFILALCAFLFVAFILIKFAIHLFSGAMTLLGVMAFSTLSAQGPEDSPAFENARKSSGVRFEFRPSSHKQSPEAWIKETSSKFASTGPKWADMWIDEDNKFVGEGPENQNFLNLLKHQVIFVAEHNPSVSYNALAMGNRNFLFTKHVWDLMPTCNYTLYGYAVHKQKIYVNTNIRPSVQLKDRDLTLVCMPDSVPPFTNLPKDLFLKNLAEAPKVANAHLVISKVLYETRSVAKVQQNIYSFDRLPQVHCKDTYSCGSLGSKKMPPCYSYTFDTYAGMCSSPLISMDGGRCVLLGLHVVGDKAKMGYSQIITLDDFSDLNFSEKVGEGPEQLYIPTAKSESFGSVSRLGKWIGPKPYFLESSSLVPSLISTNIDIPRTTEPAILSVNDPRFQYIDNKDFDPFIDGMKKYAVEAHSFEEEDFFEDALDRVFSEIPEFTCEDLTNDQVCNGIEDDDYAEGLVMQTAEGYPFCTQRPAGATGKSWLFAGGPGDWHIIPDSLLSNEMHVKEQNLANNIFSPIVGIDFPKDEKVNSSKVYQKPKTRLFTILPVDYNILVRKYFLSFVSQFMARHNEMPTKVGIDATSNEWSILYHSLRAKGNNWFNGDYTRFDGITPRSVLIGIVRRINKRFCNKNSFAITDKTLSINGDSARIMLMDMASTRYGLTNGDLWYVTSGIPSGFPLTVIVNSLVNQFFIHFTYLKLMKAEECKALRPLFAFKQLVNYAVYGDDNLVSVHDTISDRFNLVTISDSLRAHGVTLKNGANKDEEVLSPFYPCEKVDFLKRKFSVLQGHIVAPLNPVNITERLHWIRKGLGAADATLENCKTAMFEAMFHGEGYYNNLANKILLACKSRTNSLGKLEALYLELPTYQDALSIFLAGGSYAKAIQSISLDLPGKIIVNMCKYFSKEVVPGVFYVTNERNVTISRLLEVTTMRNICYISRNYESRNSSRGLFTLKGESWTMAPLSARLAVYKNMAKPIYFVDEANDGLAMTYVLDYMLRILGFSRTDLVKVLDSCFGGNDQLCHKIISNFAVNKVNIYIPPCKRM</sequence>
<evidence type="ECO:0000256" key="11">
    <source>
        <dbReference type="ARBA" id="ARBA00022989"/>
    </source>
</evidence>
<feature type="compositionally biased region" description="Low complexity" evidence="12">
    <location>
        <begin position="250"/>
        <end position="261"/>
    </location>
</feature>
<reference evidence="17" key="1">
    <citation type="submission" date="2019-11" db="EMBL/GenBank/DDBJ databases">
        <authorList>
            <person name="Quito Avila D.F."/>
        </authorList>
    </citation>
    <scope>NUCLEOTIDE SEQUENCE</scope>
    <source>
        <strain evidence="17">Paute1</strain>
    </source>
</reference>
<dbReference type="Gene3D" id="3.30.70.270">
    <property type="match status" value="1"/>
</dbReference>
<dbReference type="GO" id="GO:0033644">
    <property type="term" value="C:host cell membrane"/>
    <property type="evidence" value="ECO:0007669"/>
    <property type="project" value="UniProtKB-SubCell"/>
</dbReference>